<name>A0A1Q9C5S2_SYMMI</name>
<organism evidence="1 2">
    <name type="scientific">Symbiodinium microadriaticum</name>
    <name type="common">Dinoflagellate</name>
    <name type="synonym">Zooxanthella microadriatica</name>
    <dbReference type="NCBI Taxonomy" id="2951"/>
    <lineage>
        <taxon>Eukaryota</taxon>
        <taxon>Sar</taxon>
        <taxon>Alveolata</taxon>
        <taxon>Dinophyceae</taxon>
        <taxon>Suessiales</taxon>
        <taxon>Symbiodiniaceae</taxon>
        <taxon>Symbiodinium</taxon>
    </lineage>
</organism>
<sequence>MLRAWEPGALAASPRLPPTGWSTKWTPATKHAALLAAIEEVRAGKAPASLNIRTAIKPLINLQPINTPTTPTGLTCRWCWAKGGAREGGQKRGEIGLFNLNLTGSTREVLTPKVSLQRQASILSKTPERAFIELVDPHINRALQSREWFKDGNDKTKDVLSTVEMSILQLAEQIITHLRMHDGEMRYPNTF</sequence>
<gene>
    <name evidence="1" type="ORF">AK812_SmicGene41601</name>
</gene>
<proteinExistence type="predicted"/>
<reference evidence="1 2" key="1">
    <citation type="submission" date="2016-02" db="EMBL/GenBank/DDBJ databases">
        <title>Genome analysis of coral dinoflagellate symbionts highlights evolutionary adaptations to a symbiotic lifestyle.</title>
        <authorList>
            <person name="Aranda M."/>
            <person name="Li Y."/>
            <person name="Liew Y.J."/>
            <person name="Baumgarten S."/>
            <person name="Simakov O."/>
            <person name="Wilson M."/>
            <person name="Piel J."/>
            <person name="Ashoor H."/>
            <person name="Bougouffa S."/>
            <person name="Bajic V.B."/>
            <person name="Ryu T."/>
            <person name="Ravasi T."/>
            <person name="Bayer T."/>
            <person name="Micklem G."/>
            <person name="Kim H."/>
            <person name="Bhak J."/>
            <person name="Lajeunesse T.C."/>
            <person name="Voolstra C.R."/>
        </authorList>
    </citation>
    <scope>NUCLEOTIDE SEQUENCE [LARGE SCALE GENOMIC DNA]</scope>
    <source>
        <strain evidence="1 2">CCMP2467</strain>
    </source>
</reference>
<accession>A0A1Q9C5S2</accession>
<dbReference type="Proteomes" id="UP000186817">
    <property type="component" value="Unassembled WGS sequence"/>
</dbReference>
<protein>
    <submittedName>
        <fullName evidence="1">Uncharacterized protein</fullName>
    </submittedName>
</protein>
<evidence type="ECO:0000313" key="2">
    <source>
        <dbReference type="Proteomes" id="UP000186817"/>
    </source>
</evidence>
<dbReference type="EMBL" id="LSRX01001638">
    <property type="protein sequence ID" value="OLP78245.1"/>
    <property type="molecule type" value="Genomic_DNA"/>
</dbReference>
<dbReference type="AlphaFoldDB" id="A0A1Q9C5S2"/>
<keyword evidence="2" id="KW-1185">Reference proteome</keyword>
<evidence type="ECO:0000313" key="1">
    <source>
        <dbReference type="EMBL" id="OLP78245.1"/>
    </source>
</evidence>
<comment type="caution">
    <text evidence="1">The sequence shown here is derived from an EMBL/GenBank/DDBJ whole genome shotgun (WGS) entry which is preliminary data.</text>
</comment>